<name>A0A9P5NRV9_GYMJU</name>
<reference evidence="1" key="1">
    <citation type="submission" date="2020-11" db="EMBL/GenBank/DDBJ databases">
        <authorList>
            <consortium name="DOE Joint Genome Institute"/>
            <person name="Ahrendt S."/>
            <person name="Riley R."/>
            <person name="Andreopoulos W."/>
            <person name="LaButti K."/>
            <person name="Pangilinan J."/>
            <person name="Ruiz-duenas F.J."/>
            <person name="Barrasa J.M."/>
            <person name="Sanchez-Garcia M."/>
            <person name="Camarero S."/>
            <person name="Miyauchi S."/>
            <person name="Serrano A."/>
            <person name="Linde D."/>
            <person name="Babiker R."/>
            <person name="Drula E."/>
            <person name="Ayuso-Fernandez I."/>
            <person name="Pacheco R."/>
            <person name="Padilla G."/>
            <person name="Ferreira P."/>
            <person name="Barriuso J."/>
            <person name="Kellner H."/>
            <person name="Castanera R."/>
            <person name="Alfaro M."/>
            <person name="Ramirez L."/>
            <person name="Pisabarro A.G."/>
            <person name="Kuo A."/>
            <person name="Tritt A."/>
            <person name="Lipzen A."/>
            <person name="He G."/>
            <person name="Yan M."/>
            <person name="Ng V."/>
            <person name="Cullen D."/>
            <person name="Martin F."/>
            <person name="Rosso M.-N."/>
            <person name="Henrissat B."/>
            <person name="Hibbett D."/>
            <person name="Martinez A.T."/>
            <person name="Grigoriev I.V."/>
        </authorList>
    </citation>
    <scope>NUCLEOTIDE SEQUENCE</scope>
    <source>
        <strain evidence="1">AH 44721</strain>
    </source>
</reference>
<dbReference type="AlphaFoldDB" id="A0A9P5NRV9"/>
<evidence type="ECO:0000313" key="2">
    <source>
        <dbReference type="Proteomes" id="UP000724874"/>
    </source>
</evidence>
<keyword evidence="2" id="KW-1185">Reference proteome</keyword>
<comment type="caution">
    <text evidence="1">The sequence shown here is derived from an EMBL/GenBank/DDBJ whole genome shotgun (WGS) entry which is preliminary data.</text>
</comment>
<accession>A0A9P5NRV9</accession>
<gene>
    <name evidence="1" type="ORF">CPB84DRAFT_1960951</name>
</gene>
<organism evidence="1 2">
    <name type="scientific">Gymnopilus junonius</name>
    <name type="common">Spectacular rustgill mushroom</name>
    <name type="synonym">Gymnopilus spectabilis subsp. junonius</name>
    <dbReference type="NCBI Taxonomy" id="109634"/>
    <lineage>
        <taxon>Eukaryota</taxon>
        <taxon>Fungi</taxon>
        <taxon>Dikarya</taxon>
        <taxon>Basidiomycota</taxon>
        <taxon>Agaricomycotina</taxon>
        <taxon>Agaricomycetes</taxon>
        <taxon>Agaricomycetidae</taxon>
        <taxon>Agaricales</taxon>
        <taxon>Agaricineae</taxon>
        <taxon>Hymenogastraceae</taxon>
        <taxon>Gymnopilus</taxon>
    </lineage>
</organism>
<dbReference type="OrthoDB" id="3232239at2759"/>
<proteinExistence type="predicted"/>
<sequence>MAITIPPEICGIICKEPVLARHDLHKLCSVTQSFRGEAERLLYTAVTLRGLRRIKAFCITVARRPYLALYLRKLALYMPPQMDLEADDLSRIMRALHLSVNLKELSVLQDTSRGMPDKPGTAVQRWILDGHDFRLEKFTNSYFQPPVLTNFLAHQPSIETLTVKCKGNAEICGAALPNLANLDSSAAVVQEFSMPSWYKRNIQRLQFQFEQSTDVEELATFVALTQFKDSLKSLSIRRNGSENGLDIAVLTACVAAQLPDIKYLRIMDHSMRLETYHVPFLPFPIRFTQIETLIFRAPTRAFDDTKEDAKISSYIELRSAEGRRGAAERIMEILPTLTRLVFVGIHVHEFRRNPQSDSISEQDLNVLDDDDWMNVP</sequence>
<evidence type="ECO:0000313" key="1">
    <source>
        <dbReference type="EMBL" id="KAF8904139.1"/>
    </source>
</evidence>
<protein>
    <submittedName>
        <fullName evidence="1">Uncharacterized protein</fullName>
    </submittedName>
</protein>
<dbReference type="EMBL" id="JADNYJ010000027">
    <property type="protein sequence ID" value="KAF8904139.1"/>
    <property type="molecule type" value="Genomic_DNA"/>
</dbReference>
<dbReference type="Proteomes" id="UP000724874">
    <property type="component" value="Unassembled WGS sequence"/>
</dbReference>